<reference evidence="2" key="1">
    <citation type="submission" date="2019-12" db="EMBL/GenBank/DDBJ databases">
        <title>An insight into the sialome of adult female Ixodes ricinus ticks feeding for 6 days.</title>
        <authorList>
            <person name="Perner J."/>
            <person name="Ribeiro J.M.C."/>
        </authorList>
    </citation>
    <scope>NUCLEOTIDE SEQUENCE</scope>
    <source>
        <strain evidence="2">Semi-engorged</strain>
        <tissue evidence="2">Salivary glands</tissue>
    </source>
</reference>
<dbReference type="SUPFAM" id="SSF50814">
    <property type="entry name" value="Lipocalins"/>
    <property type="match status" value="1"/>
</dbReference>
<accession>A0A6B0V1N4</accession>
<sequence>MKRLAAVFVMVLRVCSQDILPPQCRPTWYAERLGKYPDALEVLADKEPHFSLVYQSQQWQQKPEMQCLRTTNIVLSRTTWSANVTYEYYELDEQEELKIQGTVSASTLHQTNSSISDNTIQFYSSKGEPQVGPPLATLEVIYNDVHCILTESNMFGFQVWVRTSDLRTQMEVPYTCTLLYEICSGKPKHFVYTNPKCQNYLSGK</sequence>
<dbReference type="InterPro" id="IPR012674">
    <property type="entry name" value="Calycin"/>
</dbReference>
<dbReference type="GO" id="GO:0043176">
    <property type="term" value="F:amine binding"/>
    <property type="evidence" value="ECO:0007669"/>
    <property type="project" value="InterPro"/>
</dbReference>
<feature type="chain" id="PRO_5025668040" evidence="1">
    <location>
        <begin position="17"/>
        <end position="204"/>
    </location>
</feature>
<dbReference type="GO" id="GO:0030682">
    <property type="term" value="P:symbiont-mediated perturbation of host defenses"/>
    <property type="evidence" value="ECO:0007669"/>
    <property type="project" value="InterPro"/>
</dbReference>
<protein>
    <submittedName>
        <fullName evidence="2">Putative lipocalin</fullName>
    </submittedName>
</protein>
<dbReference type="EMBL" id="GIFC01013984">
    <property type="protein sequence ID" value="MXU96067.1"/>
    <property type="molecule type" value="Transcribed_RNA"/>
</dbReference>
<keyword evidence="1" id="KW-0732">Signal</keyword>
<feature type="signal peptide" evidence="1">
    <location>
        <begin position="1"/>
        <end position="16"/>
    </location>
</feature>
<dbReference type="Gene3D" id="2.40.128.20">
    <property type="match status" value="1"/>
</dbReference>
<evidence type="ECO:0000313" key="2">
    <source>
        <dbReference type="EMBL" id="MXU96067.1"/>
    </source>
</evidence>
<name>A0A6B0V1N4_IXORI</name>
<evidence type="ECO:0000256" key="1">
    <source>
        <dbReference type="SAM" id="SignalP"/>
    </source>
</evidence>
<organism evidence="2">
    <name type="scientific">Ixodes ricinus</name>
    <name type="common">Common tick</name>
    <name type="synonym">Acarus ricinus</name>
    <dbReference type="NCBI Taxonomy" id="34613"/>
    <lineage>
        <taxon>Eukaryota</taxon>
        <taxon>Metazoa</taxon>
        <taxon>Ecdysozoa</taxon>
        <taxon>Arthropoda</taxon>
        <taxon>Chelicerata</taxon>
        <taxon>Arachnida</taxon>
        <taxon>Acari</taxon>
        <taxon>Parasitiformes</taxon>
        <taxon>Ixodida</taxon>
        <taxon>Ixodoidea</taxon>
        <taxon>Ixodidae</taxon>
        <taxon>Ixodinae</taxon>
        <taxon>Ixodes</taxon>
    </lineage>
</organism>
<dbReference type="InterPro" id="IPR002970">
    <property type="entry name" value="Tick_his-bd"/>
</dbReference>
<dbReference type="Pfam" id="PF02098">
    <property type="entry name" value="His_binding"/>
    <property type="match status" value="1"/>
</dbReference>
<proteinExistence type="predicted"/>
<dbReference type="AlphaFoldDB" id="A0A6B0V1N4"/>